<accession>A0ABQ6JVI7</accession>
<dbReference type="Gene3D" id="2.40.30.10">
    <property type="entry name" value="Translation factors"/>
    <property type="match status" value="1"/>
</dbReference>
<dbReference type="InterPro" id="IPR017938">
    <property type="entry name" value="Riboflavin_synthase-like_b-brl"/>
</dbReference>
<name>A0ABQ6JVI7_9MICO</name>
<organism evidence="4 5">
    <name type="scientific">Homoserinibacter gongjuensis</name>
    <dbReference type="NCBI Taxonomy" id="1162968"/>
    <lineage>
        <taxon>Bacteria</taxon>
        <taxon>Bacillati</taxon>
        <taxon>Actinomycetota</taxon>
        <taxon>Actinomycetes</taxon>
        <taxon>Micrococcales</taxon>
        <taxon>Microbacteriaceae</taxon>
        <taxon>Homoserinibacter</taxon>
    </lineage>
</organism>
<feature type="compositionally biased region" description="Polar residues" evidence="1">
    <location>
        <begin position="205"/>
        <end position="218"/>
    </location>
</feature>
<protein>
    <recommendedName>
        <fullName evidence="3">FAD-binding FR-type domain-containing protein</fullName>
    </recommendedName>
</protein>
<reference evidence="5" key="1">
    <citation type="journal article" date="2019" name="Int. J. Syst. Evol. Microbiol.">
        <title>The Global Catalogue of Microorganisms (GCM) 10K type strain sequencing project: providing services to taxonomists for standard genome sequencing and annotation.</title>
        <authorList>
            <consortium name="The Broad Institute Genomics Platform"/>
            <consortium name="The Broad Institute Genome Sequencing Center for Infectious Disease"/>
            <person name="Wu L."/>
            <person name="Ma J."/>
        </authorList>
    </citation>
    <scope>NUCLEOTIDE SEQUENCE [LARGE SCALE GENOMIC DNA]</scope>
    <source>
        <strain evidence="5">NBRC 108755</strain>
    </source>
</reference>
<dbReference type="SUPFAM" id="SSF63380">
    <property type="entry name" value="Riboflavin synthase domain-like"/>
    <property type="match status" value="1"/>
</dbReference>
<feature type="compositionally biased region" description="Low complexity" evidence="1">
    <location>
        <begin position="166"/>
        <end position="199"/>
    </location>
</feature>
<dbReference type="Proteomes" id="UP001157069">
    <property type="component" value="Unassembled WGS sequence"/>
</dbReference>
<keyword evidence="2" id="KW-0812">Transmembrane</keyword>
<evidence type="ECO:0000256" key="2">
    <source>
        <dbReference type="SAM" id="Phobius"/>
    </source>
</evidence>
<evidence type="ECO:0000259" key="3">
    <source>
        <dbReference type="PROSITE" id="PS51384"/>
    </source>
</evidence>
<evidence type="ECO:0000313" key="4">
    <source>
        <dbReference type="EMBL" id="GMA91284.1"/>
    </source>
</evidence>
<keyword evidence="2" id="KW-0472">Membrane</keyword>
<keyword evidence="2" id="KW-1133">Transmembrane helix</keyword>
<gene>
    <name evidence="4" type="ORF">GCM10025869_18130</name>
</gene>
<dbReference type="PROSITE" id="PS51384">
    <property type="entry name" value="FAD_FR"/>
    <property type="match status" value="1"/>
</dbReference>
<dbReference type="EMBL" id="BSVA01000001">
    <property type="protein sequence ID" value="GMA91284.1"/>
    <property type="molecule type" value="Genomic_DNA"/>
</dbReference>
<proteinExistence type="predicted"/>
<keyword evidence="5" id="KW-1185">Reference proteome</keyword>
<sequence>MLSEPLTLPPRRWQRLAYAVVVALLATVPYTVGPFRTTPELALVIGGVLAFLLGQRRAVRLEFIGRRQLTPTAWEFRFRPMAPLRFDAGQYLELTLPHPHPDARGIRRVFSITSAPGDAELTIGVRIRDEASSFKRALLALVPGARVRATGVWGISPCRARRMRNSPSSRPASGSRRSSRTSAPSRARRAPPMSRSSTRCARRPNSPTATSSPPRGAA</sequence>
<evidence type="ECO:0000256" key="1">
    <source>
        <dbReference type="SAM" id="MobiDB-lite"/>
    </source>
</evidence>
<comment type="caution">
    <text evidence="4">The sequence shown here is derived from an EMBL/GenBank/DDBJ whole genome shotgun (WGS) entry which is preliminary data.</text>
</comment>
<feature type="domain" description="FAD-binding FR-type" evidence="3">
    <location>
        <begin position="56"/>
        <end position="159"/>
    </location>
</feature>
<feature type="transmembrane region" description="Helical" evidence="2">
    <location>
        <begin position="41"/>
        <end position="59"/>
    </location>
</feature>
<feature type="region of interest" description="Disordered" evidence="1">
    <location>
        <begin position="160"/>
        <end position="218"/>
    </location>
</feature>
<evidence type="ECO:0000313" key="5">
    <source>
        <dbReference type="Proteomes" id="UP001157069"/>
    </source>
</evidence>
<feature type="transmembrane region" description="Helical" evidence="2">
    <location>
        <begin position="16"/>
        <end position="35"/>
    </location>
</feature>
<dbReference type="InterPro" id="IPR017927">
    <property type="entry name" value="FAD-bd_FR_type"/>
</dbReference>